<evidence type="ECO:0000259" key="1">
    <source>
        <dbReference type="PROSITE" id="PS50006"/>
    </source>
</evidence>
<sequence length="519" mass="55642">MPLILQVTRYRNQPPAVDLSCVFSAEGGVIGRAVGSDLELEDPGKYISRAHARIHQRSGLYYLTDTGSNPSIVNDRPLGNGREAALENGDRIVIGDYQIVVAVYPDVEAQVEDPSETLNMPPPFVPPPVAVPAPLPPLEVSPPLPRQSEAPPATVHDALADPRVLGSLLDVGVPFADPLGLSLFDDGQMALPSLGGPRREALMPAFRGAESDHLAPQFQAFTLPPRVVPVEPVLSPADEPVATVQMIPAGYDPLTDLLQPLVSPAPAPTPRPMPLSAVLVAPAEPQQAPEDIWRVAEPEVVAPLVEPLGAAQPALKPTAPTATDDAVLQALLNGLGLPNLRSDRAPAELAQLVGAMLREAIGGTMDVLMARALTKRESHIDMTMIGAHSNNPLKFFPDPDSALTQMLSADAPAYLKPVKALDGAFDDLKAHELAVIAGMRAALGAVVKRFDPHRIEQRLATPGRLDRLLPGSRKARLWDRLVESYGDLARDADEDLQRLFGEMFSVAYEEQVARLRDKP</sequence>
<accession>A0A7Y7Y9K2</accession>
<dbReference type="Pfam" id="PF00498">
    <property type="entry name" value="FHA"/>
    <property type="match status" value="1"/>
</dbReference>
<dbReference type="InterPro" id="IPR008984">
    <property type="entry name" value="SMAD_FHA_dom_sf"/>
</dbReference>
<dbReference type="InterPro" id="IPR046883">
    <property type="entry name" value="T6SS_FHA_C"/>
</dbReference>
<dbReference type="SMART" id="SM00240">
    <property type="entry name" value="FHA"/>
    <property type="match status" value="1"/>
</dbReference>
<evidence type="ECO:0000313" key="2">
    <source>
        <dbReference type="EMBL" id="NWC32349.1"/>
    </source>
</evidence>
<dbReference type="AlphaFoldDB" id="A0A7Y7Y9K2"/>
<comment type="caution">
    <text evidence="2">The sequence shown here is derived from an EMBL/GenBank/DDBJ whole genome shotgun (WGS) entry which is preliminary data.</text>
</comment>
<feature type="domain" description="FHA" evidence="1">
    <location>
        <begin position="28"/>
        <end position="78"/>
    </location>
</feature>
<name>A0A7Y7Y9K2_9PSED</name>
<dbReference type="CDD" id="cd00060">
    <property type="entry name" value="FHA"/>
    <property type="match status" value="1"/>
</dbReference>
<dbReference type="Pfam" id="PF20232">
    <property type="entry name" value="T6SS_FHA_C"/>
    <property type="match status" value="1"/>
</dbReference>
<dbReference type="Gene3D" id="2.60.200.20">
    <property type="match status" value="1"/>
</dbReference>
<reference evidence="2 3" key="1">
    <citation type="submission" date="2020-04" db="EMBL/GenBank/DDBJ databases">
        <title>Molecular characterization of pseudomonads from Agaricus bisporus reveal novel blotch 2 pathogens in Western Europe.</title>
        <authorList>
            <person name="Taparia T."/>
            <person name="Krijger M."/>
            <person name="Haynes E."/>
            <person name="Elpinstone J.G."/>
            <person name="Noble R."/>
            <person name="Van Der Wolf J."/>
        </authorList>
    </citation>
    <scope>NUCLEOTIDE SEQUENCE [LARGE SCALE GENOMIC DNA]</scope>
    <source>
        <strain evidence="2 3">IPO3737</strain>
    </source>
</reference>
<proteinExistence type="predicted"/>
<dbReference type="InterPro" id="IPR017735">
    <property type="entry name" value="T6SS_FHA"/>
</dbReference>
<dbReference type="InterPro" id="IPR000253">
    <property type="entry name" value="FHA_dom"/>
</dbReference>
<dbReference type="RefSeq" id="WP_177060920.1">
    <property type="nucleotide sequence ID" value="NZ_JACAPS010000035.1"/>
</dbReference>
<dbReference type="SUPFAM" id="SSF49879">
    <property type="entry name" value="SMAD/FHA domain"/>
    <property type="match status" value="1"/>
</dbReference>
<dbReference type="Proteomes" id="UP000520592">
    <property type="component" value="Unassembled WGS sequence"/>
</dbReference>
<protein>
    <submittedName>
        <fullName evidence="2">Type VI secretion system-associated FHA domain protein TagH</fullName>
    </submittedName>
</protein>
<dbReference type="EMBL" id="JACAQD010000010">
    <property type="protein sequence ID" value="NWC32349.1"/>
    <property type="molecule type" value="Genomic_DNA"/>
</dbReference>
<organism evidence="2 3">
    <name type="scientific">Pseudomonas gingeri</name>
    <dbReference type="NCBI Taxonomy" id="117681"/>
    <lineage>
        <taxon>Bacteria</taxon>
        <taxon>Pseudomonadati</taxon>
        <taxon>Pseudomonadota</taxon>
        <taxon>Gammaproteobacteria</taxon>
        <taxon>Pseudomonadales</taxon>
        <taxon>Pseudomonadaceae</taxon>
        <taxon>Pseudomonas</taxon>
    </lineage>
</organism>
<gene>
    <name evidence="2" type="primary">tagH</name>
    <name evidence="2" type="ORF">HX876_08090</name>
</gene>
<dbReference type="NCBIfam" id="TIGR03354">
    <property type="entry name" value="VI_FHA"/>
    <property type="match status" value="1"/>
</dbReference>
<evidence type="ECO:0000313" key="3">
    <source>
        <dbReference type="Proteomes" id="UP000520592"/>
    </source>
</evidence>
<dbReference type="PROSITE" id="PS50006">
    <property type="entry name" value="FHA_DOMAIN"/>
    <property type="match status" value="1"/>
</dbReference>